<keyword evidence="6 8" id="KW-0472">Membrane</keyword>
<dbReference type="PANTHER" id="PTHR12308">
    <property type="entry name" value="ANOCTAMIN"/>
    <property type="match status" value="1"/>
</dbReference>
<reference evidence="12" key="1">
    <citation type="submission" date="2025-08" db="UniProtKB">
        <authorList>
            <consortium name="Ensembl"/>
        </authorList>
    </citation>
    <scope>IDENTIFICATION</scope>
</reference>
<keyword evidence="3" id="KW-1003">Cell membrane</keyword>
<dbReference type="Proteomes" id="UP000472277">
    <property type="component" value="Chromosome 12"/>
</dbReference>
<dbReference type="AlphaFoldDB" id="A0A673Y9A7"/>
<dbReference type="GO" id="GO:0005229">
    <property type="term" value="F:intracellularly calcium-gated chloride channel activity"/>
    <property type="evidence" value="ECO:0007669"/>
    <property type="project" value="TreeGrafter"/>
</dbReference>
<keyword evidence="5 8" id="KW-1133">Transmembrane helix</keyword>
<evidence type="ECO:0000256" key="9">
    <source>
        <dbReference type="SAM" id="MobiDB-lite"/>
    </source>
</evidence>
<keyword evidence="4 8" id="KW-0812">Transmembrane</keyword>
<evidence type="ECO:0000256" key="3">
    <source>
        <dbReference type="ARBA" id="ARBA00022475"/>
    </source>
</evidence>
<dbReference type="InterPro" id="IPR049452">
    <property type="entry name" value="Anoctamin_TM"/>
</dbReference>
<evidence type="ECO:0000256" key="7">
    <source>
        <dbReference type="ARBA" id="ARBA00023180"/>
    </source>
</evidence>
<evidence type="ECO:0000256" key="6">
    <source>
        <dbReference type="ARBA" id="ARBA00023136"/>
    </source>
</evidence>
<feature type="transmembrane region" description="Helical" evidence="8">
    <location>
        <begin position="499"/>
        <end position="523"/>
    </location>
</feature>
<dbReference type="GO" id="GO:0046983">
    <property type="term" value="F:protein dimerization activity"/>
    <property type="evidence" value="ECO:0007669"/>
    <property type="project" value="InterPro"/>
</dbReference>
<protein>
    <recommendedName>
        <fullName evidence="8">Anoctamin</fullName>
    </recommendedName>
</protein>
<dbReference type="InterPro" id="IPR007632">
    <property type="entry name" value="Anoctamin"/>
</dbReference>
<feature type="domain" description="Anoctamin dimerisation" evidence="11">
    <location>
        <begin position="39"/>
        <end position="297"/>
    </location>
</feature>
<gene>
    <name evidence="12" type="primary">ANO1</name>
    <name evidence="12" type="synonym">LOC115202896</name>
</gene>
<name>A0A673Y9A7_SALTR</name>
<comment type="similarity">
    <text evidence="2 8">Belongs to the anoctamin family.</text>
</comment>
<evidence type="ECO:0000259" key="10">
    <source>
        <dbReference type="Pfam" id="PF04547"/>
    </source>
</evidence>
<evidence type="ECO:0000256" key="1">
    <source>
        <dbReference type="ARBA" id="ARBA00004651"/>
    </source>
</evidence>
<feature type="region of interest" description="Disordered" evidence="9">
    <location>
        <begin position="868"/>
        <end position="892"/>
    </location>
</feature>
<evidence type="ECO:0000256" key="4">
    <source>
        <dbReference type="ARBA" id="ARBA00022692"/>
    </source>
</evidence>
<comment type="subcellular location">
    <subcellularLocation>
        <location evidence="1">Cell membrane</location>
        <topology evidence="1">Multi-pass membrane protein</topology>
    </subcellularLocation>
    <subcellularLocation>
        <location evidence="8">Membrane</location>
        <topology evidence="8">Multi-pass membrane protein</topology>
    </subcellularLocation>
</comment>
<evidence type="ECO:0000256" key="5">
    <source>
        <dbReference type="ARBA" id="ARBA00022989"/>
    </source>
</evidence>
<feature type="transmembrane region" description="Helical" evidence="8">
    <location>
        <begin position="311"/>
        <end position="335"/>
    </location>
</feature>
<organism evidence="12 13">
    <name type="scientific">Salmo trutta</name>
    <name type="common">Brown trout</name>
    <dbReference type="NCBI Taxonomy" id="8032"/>
    <lineage>
        <taxon>Eukaryota</taxon>
        <taxon>Metazoa</taxon>
        <taxon>Chordata</taxon>
        <taxon>Craniata</taxon>
        <taxon>Vertebrata</taxon>
        <taxon>Euteleostomi</taxon>
        <taxon>Actinopterygii</taxon>
        <taxon>Neopterygii</taxon>
        <taxon>Teleostei</taxon>
        <taxon>Protacanthopterygii</taxon>
        <taxon>Salmoniformes</taxon>
        <taxon>Salmonidae</taxon>
        <taxon>Salmoninae</taxon>
        <taxon>Salmo</taxon>
    </lineage>
</organism>
<evidence type="ECO:0000313" key="13">
    <source>
        <dbReference type="Proteomes" id="UP000472277"/>
    </source>
</evidence>
<keyword evidence="13" id="KW-1185">Reference proteome</keyword>
<dbReference type="GO" id="GO:0005886">
    <property type="term" value="C:plasma membrane"/>
    <property type="evidence" value="ECO:0007669"/>
    <property type="project" value="UniProtKB-SubCell"/>
</dbReference>
<feature type="transmembrane region" description="Helical" evidence="8">
    <location>
        <begin position="457"/>
        <end position="479"/>
    </location>
</feature>
<proteinExistence type="inferred from homology"/>
<dbReference type="InterPro" id="IPR032394">
    <property type="entry name" value="Anoct_dimer"/>
</dbReference>
<keyword evidence="7" id="KW-0325">Glycoprotein</keyword>
<dbReference type="GeneTree" id="ENSGT00940000157182"/>
<accession>A0A673Y9A7</accession>
<evidence type="ECO:0000259" key="11">
    <source>
        <dbReference type="Pfam" id="PF16178"/>
    </source>
</evidence>
<dbReference type="Pfam" id="PF16178">
    <property type="entry name" value="Anoct_dimer"/>
    <property type="match status" value="1"/>
</dbReference>
<dbReference type="CDD" id="cd11691">
    <property type="entry name" value="HRI1_like"/>
    <property type="match status" value="1"/>
</dbReference>
<evidence type="ECO:0000256" key="8">
    <source>
        <dbReference type="RuleBase" id="RU280814"/>
    </source>
</evidence>
<evidence type="ECO:0000256" key="2">
    <source>
        <dbReference type="ARBA" id="ARBA00009671"/>
    </source>
</evidence>
<dbReference type="PANTHER" id="PTHR12308:SF13">
    <property type="entry name" value="ANOCTAMIN-1"/>
    <property type="match status" value="1"/>
</dbReference>
<feature type="transmembrane region" description="Helical" evidence="8">
    <location>
        <begin position="388"/>
        <end position="404"/>
    </location>
</feature>
<evidence type="ECO:0000313" key="12">
    <source>
        <dbReference type="Ensembl" id="ENSSTUP00000031054.1"/>
    </source>
</evidence>
<reference evidence="12" key="2">
    <citation type="submission" date="2025-09" db="UniProtKB">
        <authorList>
            <consortium name="Ensembl"/>
        </authorList>
    </citation>
    <scope>IDENTIFICATION</scope>
</reference>
<dbReference type="Pfam" id="PF04547">
    <property type="entry name" value="Anoctamin"/>
    <property type="match status" value="1"/>
</dbReference>
<sequence length="892" mass="102470">MICQHVSIKTIIPLSLSSQPLNSLKSDEAASGPKQGPTFQDGQRRVDYVLTYHIQKPRSFRRKTSHFGDYRILRSLRRSLSMMRGRDTPPPKEDPEVAAHKHRLDYHEDDKRFRQTEFEDNLREMGLELEKDEGNKIPGIGFLKIHAPWNVLCREAEFMKLKMPTKKVCDVVERINLFIRKVTAPLHPKVEPNRAQNVKHLSHPFSREKQHLFDLSDRESFFDSKTRASIVSTIDLKFDLLKMTITGITSLLGNGVYTAAYPLHDGDVDSMGPEANDRKILYEEWASYSVFYKYQPIGLIRKYFGEKIGLYFAWLGVYTQMLIPAAIVGAIVFLYGCATVDNDIPSMEICDPRNNITMCPLCDRACSYWKLKTACGTARASHLFDNPATVFFSIFMALWAAMFMEHWKRRQMRLNYIWDLTGFEEEEVSLCPCFGTCLDKKVKLTCTDRAPAYMTGLFTMLFMVGVTFAVVFGVILYRISIRAALHMSSNPTARTNIRATVKGTAAVINLVIIIIMDEVYGALARWLTLLEVPKTDKSFEERLIIKTFVLKFANAFSPIVYLAFFRDGDYLCYLRCAHAGCLMELCIQLCITMLGKQLIQNNLFEIGIPKIKKLIRRRKSDMDSQQQEDYNMTLQRHEKDHFLGPFVGLSPEYMEMIIQFGMVTLFVASFPLAPLFALLNNIIEIRLDAKKFVTEVRRPIAGSAKDIGIWYNLLRGLSKVAVIVNAFVISFTSDFIPRLVYQYMYSPDGSMHGFVNHTLSYFNVSDFQPGTAPLQPMHLGYEVQICRYKDYRETPWSNTPYDLSKEFWAILACRLAFVVVFQNVVMLMSDFVDWLIPDIPKDISLQIHKEKILMVELFMKEEEGKKLLRDSHAKQSPLQPRSRPASHTPSNC</sequence>
<comment type="caution">
    <text evidence="8">Lacks conserved residue(s) required for the propagation of feature annotation.</text>
</comment>
<feature type="compositionally biased region" description="Polar residues" evidence="9">
    <location>
        <begin position="874"/>
        <end position="892"/>
    </location>
</feature>
<feature type="region of interest" description="Disordered" evidence="9">
    <location>
        <begin position="22"/>
        <end position="42"/>
    </location>
</feature>
<feature type="transmembrane region" description="Helical" evidence="8">
    <location>
        <begin position="543"/>
        <end position="564"/>
    </location>
</feature>
<feature type="transmembrane region" description="Helical" evidence="8">
    <location>
        <begin position="656"/>
        <end position="679"/>
    </location>
</feature>
<feature type="domain" description="Anoctamin transmembrane" evidence="10">
    <location>
        <begin position="300"/>
        <end position="850"/>
    </location>
</feature>
<dbReference type="Ensembl" id="ENSSTUT00000032472.1">
    <property type="protein sequence ID" value="ENSSTUP00000031054.1"/>
    <property type="gene ID" value="ENSSTUG00000012040.1"/>
</dbReference>